<sequence length="171" mass="19523">MASRRNVACPENETLAKFVFEKWEEMAVKETFTDRLNATFSKAYKNLCDHKDPIFNLKGASKIKGVRKWMLTLLKQYFESNKDDSSQEVLEPRGEKFFMWFGYEPRIVLSDAELVRQLLSSKNLTDSGRSPMVQKMLSVAFGKGLLTVNGQKWSLTTSKTSVQFPASAFTT</sequence>
<keyword evidence="1" id="KW-0255">Endonuclease</keyword>
<comment type="subcellular location">
    <subcellularLocation>
        <location evidence="1">Nucleus</location>
    </subcellularLocation>
</comment>
<dbReference type="InterPro" id="IPR033309">
    <property type="entry name" value="Mus81"/>
</dbReference>
<evidence type="ECO:0000256" key="1">
    <source>
        <dbReference type="RuleBase" id="RU369042"/>
    </source>
</evidence>
<keyword evidence="1" id="KW-0234">DNA repair</keyword>
<keyword evidence="1" id="KW-0539">Nucleus</keyword>
<dbReference type="GO" id="GO:0000727">
    <property type="term" value="P:double-strand break repair via break-induced replication"/>
    <property type="evidence" value="ECO:0007669"/>
    <property type="project" value="UniProtKB-UniRule"/>
</dbReference>
<keyword evidence="1" id="KW-0479">Metal-binding</keyword>
<dbReference type="EC" id="3.1.22.-" evidence="1"/>
<dbReference type="GO" id="GO:0020037">
    <property type="term" value="F:heme binding"/>
    <property type="evidence" value="ECO:0007669"/>
    <property type="project" value="InterPro"/>
</dbReference>
<dbReference type="AlphaFoldDB" id="A0AA38L817"/>
<protein>
    <recommendedName>
        <fullName evidence="1">Crossover junction endonuclease MUS81</fullName>
        <ecNumber evidence="1">3.1.22.-</ecNumber>
    </recommendedName>
</protein>
<organism evidence="2 3">
    <name type="scientific">Taxus chinensis</name>
    <name type="common">Chinese yew</name>
    <name type="synonym">Taxus wallichiana var. chinensis</name>
    <dbReference type="NCBI Taxonomy" id="29808"/>
    <lineage>
        <taxon>Eukaryota</taxon>
        <taxon>Viridiplantae</taxon>
        <taxon>Streptophyta</taxon>
        <taxon>Embryophyta</taxon>
        <taxon>Tracheophyta</taxon>
        <taxon>Spermatophyta</taxon>
        <taxon>Pinopsida</taxon>
        <taxon>Pinidae</taxon>
        <taxon>Conifers II</taxon>
        <taxon>Cupressales</taxon>
        <taxon>Taxaceae</taxon>
        <taxon>Taxus</taxon>
    </lineage>
</organism>
<dbReference type="GO" id="GO:0003677">
    <property type="term" value="F:DNA binding"/>
    <property type="evidence" value="ECO:0007669"/>
    <property type="project" value="UniProtKB-UniRule"/>
</dbReference>
<dbReference type="InterPro" id="IPR036396">
    <property type="entry name" value="Cyt_P450_sf"/>
</dbReference>
<comment type="similarity">
    <text evidence="1">Belongs to the XPF family.</text>
</comment>
<proteinExistence type="inferred from homology"/>
<comment type="subunit">
    <text evidence="1">Interacts with EME1.</text>
</comment>
<gene>
    <name evidence="2" type="ORF">KI387_023498</name>
</gene>
<evidence type="ECO:0000313" key="2">
    <source>
        <dbReference type="EMBL" id="KAH9314871.1"/>
    </source>
</evidence>
<dbReference type="GO" id="GO:0031573">
    <property type="term" value="P:mitotic intra-S DNA damage checkpoint signaling"/>
    <property type="evidence" value="ECO:0007669"/>
    <property type="project" value="TreeGrafter"/>
</dbReference>
<dbReference type="Proteomes" id="UP000824469">
    <property type="component" value="Unassembled WGS sequence"/>
</dbReference>
<dbReference type="GO" id="GO:0000712">
    <property type="term" value="P:resolution of meiotic recombination intermediates"/>
    <property type="evidence" value="ECO:0007669"/>
    <property type="project" value="TreeGrafter"/>
</dbReference>
<evidence type="ECO:0000313" key="3">
    <source>
        <dbReference type="Proteomes" id="UP000824469"/>
    </source>
</evidence>
<dbReference type="PANTHER" id="PTHR13451">
    <property type="entry name" value="CLASS II CROSSOVER JUNCTION ENDONUCLEASE MUS81"/>
    <property type="match status" value="1"/>
</dbReference>
<comment type="caution">
    <text evidence="2">The sequence shown here is derived from an EMBL/GenBank/DDBJ whole genome shotgun (WGS) entry which is preliminary data.</text>
</comment>
<dbReference type="GO" id="GO:0004497">
    <property type="term" value="F:monooxygenase activity"/>
    <property type="evidence" value="ECO:0007669"/>
    <property type="project" value="InterPro"/>
</dbReference>
<reference evidence="2 3" key="1">
    <citation type="journal article" date="2021" name="Nat. Plants">
        <title>The Taxus genome provides insights into paclitaxel biosynthesis.</title>
        <authorList>
            <person name="Xiong X."/>
            <person name="Gou J."/>
            <person name="Liao Q."/>
            <person name="Li Y."/>
            <person name="Zhou Q."/>
            <person name="Bi G."/>
            <person name="Li C."/>
            <person name="Du R."/>
            <person name="Wang X."/>
            <person name="Sun T."/>
            <person name="Guo L."/>
            <person name="Liang H."/>
            <person name="Lu P."/>
            <person name="Wu Y."/>
            <person name="Zhang Z."/>
            <person name="Ro D.K."/>
            <person name="Shang Y."/>
            <person name="Huang S."/>
            <person name="Yan J."/>
        </authorList>
    </citation>
    <scope>NUCLEOTIDE SEQUENCE [LARGE SCALE GENOMIC DNA]</scope>
    <source>
        <strain evidence="2">Ta-2019</strain>
    </source>
</reference>
<comment type="function">
    <text evidence="1">Interacts with EME1 to form a DNA structure-specific endonuclease with substrate preference for branched DNA structures with a 5'-end at the branch nick. Typical substrates include 3'-flap structures, D-loops, replication forks and nicked Holliday junctions. May be required in mitosis for the processing of stalled or collapsed replication fork intermediates. May be required in meiosis for the repair of meiosis-specific double strand breaks subsequent to single-end invasion (SEI).</text>
</comment>
<keyword evidence="1" id="KW-0540">Nuclease</keyword>
<dbReference type="EMBL" id="JAHRHJ020000005">
    <property type="protein sequence ID" value="KAH9314871.1"/>
    <property type="molecule type" value="Genomic_DNA"/>
</dbReference>
<comment type="cofactor">
    <cofactor evidence="1">
        <name>Mg(2+)</name>
        <dbReference type="ChEBI" id="CHEBI:18420"/>
    </cofactor>
</comment>
<keyword evidence="1" id="KW-0378">Hydrolase</keyword>
<keyword evidence="1" id="KW-0233">DNA recombination</keyword>
<dbReference type="GO" id="GO:0006308">
    <property type="term" value="P:DNA catabolic process"/>
    <property type="evidence" value="ECO:0007669"/>
    <property type="project" value="UniProtKB-UniRule"/>
</dbReference>
<keyword evidence="1" id="KW-0227">DNA damage</keyword>
<dbReference type="GO" id="GO:0005506">
    <property type="term" value="F:iron ion binding"/>
    <property type="evidence" value="ECO:0007669"/>
    <property type="project" value="InterPro"/>
</dbReference>
<dbReference type="GO" id="GO:0048257">
    <property type="term" value="F:3'-flap endonuclease activity"/>
    <property type="evidence" value="ECO:0007669"/>
    <property type="project" value="TreeGrafter"/>
</dbReference>
<dbReference type="GO" id="GO:0048476">
    <property type="term" value="C:Holliday junction resolvase complex"/>
    <property type="evidence" value="ECO:0007669"/>
    <property type="project" value="UniProtKB-UniRule"/>
</dbReference>
<dbReference type="GO" id="GO:0008821">
    <property type="term" value="F:crossover junction DNA endonuclease activity"/>
    <property type="evidence" value="ECO:0007669"/>
    <property type="project" value="UniProtKB-UniRule"/>
</dbReference>
<keyword evidence="3" id="KW-1185">Reference proteome</keyword>
<name>A0AA38L817_TAXCH</name>
<dbReference type="SUPFAM" id="SSF48264">
    <property type="entry name" value="Cytochrome P450"/>
    <property type="match status" value="1"/>
</dbReference>
<dbReference type="GO" id="GO:0016705">
    <property type="term" value="F:oxidoreductase activity, acting on paired donors, with incorporation or reduction of molecular oxygen"/>
    <property type="evidence" value="ECO:0007669"/>
    <property type="project" value="InterPro"/>
</dbReference>
<keyword evidence="1" id="KW-0460">Magnesium</keyword>
<dbReference type="GO" id="GO:0005634">
    <property type="term" value="C:nucleus"/>
    <property type="evidence" value="ECO:0007669"/>
    <property type="project" value="UniProtKB-SubCell"/>
</dbReference>
<dbReference type="Gene3D" id="1.10.630.10">
    <property type="entry name" value="Cytochrome P450"/>
    <property type="match status" value="1"/>
</dbReference>
<dbReference type="PANTHER" id="PTHR13451:SF0">
    <property type="entry name" value="CROSSOVER JUNCTION ENDONUCLEASE MUS81"/>
    <property type="match status" value="1"/>
</dbReference>
<accession>A0AA38L817</accession>